<comment type="caution">
    <text evidence="1">The sequence shown here is derived from an EMBL/GenBank/DDBJ whole genome shotgun (WGS) entry which is preliminary data.</text>
</comment>
<protein>
    <submittedName>
        <fullName evidence="1">Uncharacterized protein</fullName>
    </submittedName>
</protein>
<evidence type="ECO:0000313" key="2">
    <source>
        <dbReference type="Proteomes" id="UP001177021"/>
    </source>
</evidence>
<sequence length="231" mass="25235">MANRLTFTDHGEIDHGEIGLICNLTNTYCLVGSGGSENFYSSIEAEFEDVIPIIKTSIGGSSSVGRYCIGNKNGLLLPHITTHEELQHIRRSLPDGVVVALIENGLTSYGEFIACNDHMALAHADLRWEFKELITDVLGVEVFMPEYYSFFSGTYFALSNIGGLIHPNASKRVLDELSAALEVPVEYGTVNRGSAALAPGMAVNDWTAFCGSSSTRAELRVIDRVFKLREP</sequence>
<keyword evidence="2" id="KW-1185">Reference proteome</keyword>
<name>A0ACB0KBS6_TRIPR</name>
<dbReference type="Proteomes" id="UP001177021">
    <property type="component" value="Unassembled WGS sequence"/>
</dbReference>
<dbReference type="EMBL" id="CASHSV030000206">
    <property type="protein sequence ID" value="CAJ2653946.1"/>
    <property type="molecule type" value="Genomic_DNA"/>
</dbReference>
<accession>A0ACB0KBS6</accession>
<organism evidence="1 2">
    <name type="scientific">Trifolium pratense</name>
    <name type="common">Red clover</name>
    <dbReference type="NCBI Taxonomy" id="57577"/>
    <lineage>
        <taxon>Eukaryota</taxon>
        <taxon>Viridiplantae</taxon>
        <taxon>Streptophyta</taxon>
        <taxon>Embryophyta</taxon>
        <taxon>Tracheophyta</taxon>
        <taxon>Spermatophyta</taxon>
        <taxon>Magnoliopsida</taxon>
        <taxon>eudicotyledons</taxon>
        <taxon>Gunneridae</taxon>
        <taxon>Pentapetalae</taxon>
        <taxon>rosids</taxon>
        <taxon>fabids</taxon>
        <taxon>Fabales</taxon>
        <taxon>Fabaceae</taxon>
        <taxon>Papilionoideae</taxon>
        <taxon>50 kb inversion clade</taxon>
        <taxon>NPAAA clade</taxon>
        <taxon>Hologalegina</taxon>
        <taxon>IRL clade</taxon>
        <taxon>Trifolieae</taxon>
        <taxon>Trifolium</taxon>
    </lineage>
</organism>
<proteinExistence type="predicted"/>
<evidence type="ECO:0000313" key="1">
    <source>
        <dbReference type="EMBL" id="CAJ2653946.1"/>
    </source>
</evidence>
<reference evidence="1" key="1">
    <citation type="submission" date="2023-10" db="EMBL/GenBank/DDBJ databases">
        <authorList>
            <person name="Rodriguez Cubillos JULIANA M."/>
            <person name="De Vega J."/>
        </authorList>
    </citation>
    <scope>NUCLEOTIDE SEQUENCE</scope>
</reference>
<gene>
    <name evidence="1" type="ORF">MILVUS5_LOCUS21200</name>
</gene>